<feature type="signal peptide" evidence="2">
    <location>
        <begin position="1"/>
        <end position="21"/>
    </location>
</feature>
<evidence type="ECO:0000313" key="4">
    <source>
        <dbReference type="Ensembl" id="ENSLAFP00000017149.2"/>
    </source>
</evidence>
<dbReference type="Proteomes" id="UP000007646">
    <property type="component" value="Unassembled WGS sequence"/>
</dbReference>
<dbReference type="GO" id="GO:0019731">
    <property type="term" value="P:antibacterial humoral response"/>
    <property type="evidence" value="ECO:0007669"/>
    <property type="project" value="TreeGrafter"/>
</dbReference>
<dbReference type="InterPro" id="IPR036645">
    <property type="entry name" value="Elafin-like_sf"/>
</dbReference>
<dbReference type="GO" id="GO:0005615">
    <property type="term" value="C:extracellular space"/>
    <property type="evidence" value="ECO:0007669"/>
    <property type="project" value="TreeGrafter"/>
</dbReference>
<dbReference type="GO" id="GO:0045087">
    <property type="term" value="P:innate immune response"/>
    <property type="evidence" value="ECO:0007669"/>
    <property type="project" value="TreeGrafter"/>
</dbReference>
<organism evidence="4 5">
    <name type="scientific">Loxodonta africana</name>
    <name type="common">African elephant</name>
    <dbReference type="NCBI Taxonomy" id="9785"/>
    <lineage>
        <taxon>Eukaryota</taxon>
        <taxon>Metazoa</taxon>
        <taxon>Chordata</taxon>
        <taxon>Craniata</taxon>
        <taxon>Vertebrata</taxon>
        <taxon>Euteleostomi</taxon>
        <taxon>Mammalia</taxon>
        <taxon>Eutheria</taxon>
        <taxon>Afrotheria</taxon>
        <taxon>Proboscidea</taxon>
        <taxon>Elephantidae</taxon>
        <taxon>Loxodonta</taxon>
    </lineage>
</organism>
<dbReference type="PROSITE" id="PS51390">
    <property type="entry name" value="WAP"/>
    <property type="match status" value="1"/>
</dbReference>
<dbReference type="GeneTree" id="ENSGT00530000064218"/>
<dbReference type="HOGENOM" id="CLU_172659_0_0_1"/>
<dbReference type="CDD" id="cd00199">
    <property type="entry name" value="WAP"/>
    <property type="match status" value="1"/>
</dbReference>
<dbReference type="PANTHER" id="PTHR19441:SF42">
    <property type="entry name" value="WAP FOUR-DISULFIDE CORE DOMAIN PROTEIN 12"/>
    <property type="match status" value="1"/>
</dbReference>
<evidence type="ECO:0000259" key="3">
    <source>
        <dbReference type="PROSITE" id="PS51390"/>
    </source>
</evidence>
<evidence type="ECO:0000256" key="1">
    <source>
        <dbReference type="ARBA" id="ARBA00022690"/>
    </source>
</evidence>
<dbReference type="PANTHER" id="PTHR19441">
    <property type="entry name" value="WHEY ACDIC PROTEIN WAP"/>
    <property type="match status" value="1"/>
</dbReference>
<reference evidence="4 5" key="1">
    <citation type="submission" date="2009-06" db="EMBL/GenBank/DDBJ databases">
        <title>The Genome Sequence of Loxodonta africana (African elephant).</title>
        <authorList>
            <person name="Di Palma F."/>
            <person name="Heiman D."/>
            <person name="Young S."/>
            <person name="Johnson J."/>
            <person name="Lander E.S."/>
            <person name="Lindblad-Toh K."/>
        </authorList>
    </citation>
    <scope>NUCLEOTIDE SEQUENCE [LARGE SCALE GENOMIC DNA]</scope>
    <source>
        <strain evidence="4 5">Isolate ISIS603380</strain>
    </source>
</reference>
<proteinExistence type="predicted"/>
<reference evidence="4" key="3">
    <citation type="submission" date="2025-09" db="UniProtKB">
        <authorList>
            <consortium name="Ensembl"/>
        </authorList>
    </citation>
    <scope>IDENTIFICATION</scope>
    <source>
        <strain evidence="4">Isolate ISIS603380</strain>
    </source>
</reference>
<accession>G3TP73</accession>
<dbReference type="AlphaFoldDB" id="G3TP73"/>
<dbReference type="Gene3D" id="4.10.75.10">
    <property type="entry name" value="Elafin-like"/>
    <property type="match status" value="1"/>
</dbReference>
<evidence type="ECO:0000313" key="5">
    <source>
        <dbReference type="Proteomes" id="UP000007646"/>
    </source>
</evidence>
<dbReference type="GO" id="GO:0004867">
    <property type="term" value="F:serine-type endopeptidase inhibitor activity"/>
    <property type="evidence" value="ECO:0007669"/>
    <property type="project" value="TreeGrafter"/>
</dbReference>
<dbReference type="InterPro" id="IPR008197">
    <property type="entry name" value="WAP_dom"/>
</dbReference>
<keyword evidence="2" id="KW-0732">Signal</keyword>
<keyword evidence="1" id="KW-0646">Protease inhibitor</keyword>
<dbReference type="Pfam" id="PF00095">
    <property type="entry name" value="WAP"/>
    <property type="match status" value="1"/>
</dbReference>
<keyword evidence="5" id="KW-1185">Reference proteome</keyword>
<name>G3TP73_LOXAF</name>
<evidence type="ECO:0000256" key="2">
    <source>
        <dbReference type="SAM" id="SignalP"/>
    </source>
</evidence>
<dbReference type="PRINTS" id="PR00003">
    <property type="entry name" value="4DISULPHCORE"/>
</dbReference>
<reference evidence="4" key="2">
    <citation type="submission" date="2025-08" db="UniProtKB">
        <authorList>
            <consortium name="Ensembl"/>
        </authorList>
    </citation>
    <scope>IDENTIFICATION</scope>
    <source>
        <strain evidence="4">Isolate ISIS603380</strain>
    </source>
</reference>
<feature type="chain" id="PRO_5003455295" description="WAP domain-containing protein" evidence="2">
    <location>
        <begin position="22"/>
        <end position="80"/>
    </location>
</feature>
<dbReference type="SUPFAM" id="SSF57256">
    <property type="entry name" value="Elafin-like"/>
    <property type="match status" value="1"/>
</dbReference>
<dbReference type="InterPro" id="IPR050514">
    <property type="entry name" value="WAP_four-disulfide_core"/>
</dbReference>
<sequence length="80" mass="8968">MRPTSFLVLTVFLVFVTLVAGKRTQKDKVKAGICPVDNRICFQADLPRCERDKHCAGNKKCCFMDCGSRCVVPMKTQKKG</sequence>
<protein>
    <recommendedName>
        <fullName evidence="3">WAP domain-containing protein</fullName>
    </recommendedName>
</protein>
<feature type="domain" description="WAP" evidence="3">
    <location>
        <begin position="27"/>
        <end position="74"/>
    </location>
</feature>
<dbReference type="Ensembl" id="ENSLAFT00000022490.2">
    <property type="protein sequence ID" value="ENSLAFP00000017149.2"/>
    <property type="gene ID" value="ENSLAFG00000021842.2"/>
</dbReference>
<dbReference type="SMART" id="SM00217">
    <property type="entry name" value="WAP"/>
    <property type="match status" value="1"/>
</dbReference>